<reference evidence="6" key="1">
    <citation type="submission" date="2017-11" db="EMBL/GenBank/DDBJ databases">
        <title>The draft genome sequence of Chromatocurvus sp. F02.</title>
        <authorList>
            <person name="Du Z.-J."/>
            <person name="Chang Y.-Q."/>
        </authorList>
    </citation>
    <scope>NUCLEOTIDE SEQUENCE [LARGE SCALE GENOMIC DNA]</scope>
    <source>
        <strain evidence="6">F02</strain>
    </source>
</reference>
<dbReference type="InterPro" id="IPR023187">
    <property type="entry name" value="Tscrpt_reg_MarR-type_CS"/>
</dbReference>
<sequence length="158" mass="18094">MTEAVTTTLNHETRLHEDDHHSIKLWLRLLTCSSLVETRLRGALREEFDTTLPRFDFLAQLERVPDGLTMGELSRRLMVSGGNISGISAQLVREGLVDRSPVPENRRMFMVKLTPKGRRAFAKMAQQHEEWVIGLLGHLSRDEADQLMHLLERVKQGL</sequence>
<dbReference type="PANTHER" id="PTHR33164:SF43">
    <property type="entry name" value="HTH-TYPE TRANSCRIPTIONAL REPRESSOR YETL"/>
    <property type="match status" value="1"/>
</dbReference>
<keyword evidence="2" id="KW-0238">DNA-binding</keyword>
<evidence type="ECO:0000256" key="1">
    <source>
        <dbReference type="ARBA" id="ARBA00023015"/>
    </source>
</evidence>
<dbReference type="Pfam" id="PF12802">
    <property type="entry name" value="MarR_2"/>
    <property type="match status" value="1"/>
</dbReference>
<dbReference type="PROSITE" id="PS50995">
    <property type="entry name" value="HTH_MARR_2"/>
    <property type="match status" value="1"/>
</dbReference>
<dbReference type="SMART" id="SM00347">
    <property type="entry name" value="HTH_MARR"/>
    <property type="match status" value="1"/>
</dbReference>
<dbReference type="InterPro" id="IPR039422">
    <property type="entry name" value="MarR/SlyA-like"/>
</dbReference>
<dbReference type="GO" id="GO:0006950">
    <property type="term" value="P:response to stress"/>
    <property type="evidence" value="ECO:0007669"/>
    <property type="project" value="TreeGrafter"/>
</dbReference>
<accession>A0A2N5Y1W7</accession>
<gene>
    <name evidence="5" type="ORF">CWI75_11520</name>
</gene>
<evidence type="ECO:0000256" key="3">
    <source>
        <dbReference type="ARBA" id="ARBA00023163"/>
    </source>
</evidence>
<dbReference type="GO" id="GO:0003700">
    <property type="term" value="F:DNA-binding transcription factor activity"/>
    <property type="evidence" value="ECO:0007669"/>
    <property type="project" value="InterPro"/>
</dbReference>
<evidence type="ECO:0000256" key="2">
    <source>
        <dbReference type="ARBA" id="ARBA00023125"/>
    </source>
</evidence>
<evidence type="ECO:0000259" key="4">
    <source>
        <dbReference type="PROSITE" id="PS50995"/>
    </source>
</evidence>
<dbReference type="InterPro" id="IPR036388">
    <property type="entry name" value="WH-like_DNA-bd_sf"/>
</dbReference>
<dbReference type="GO" id="GO:0003677">
    <property type="term" value="F:DNA binding"/>
    <property type="evidence" value="ECO:0007669"/>
    <property type="project" value="UniProtKB-KW"/>
</dbReference>
<name>A0A2N5Y1W7_9GAMM</name>
<dbReference type="Gene3D" id="1.10.10.10">
    <property type="entry name" value="Winged helix-like DNA-binding domain superfamily/Winged helix DNA-binding domain"/>
    <property type="match status" value="1"/>
</dbReference>
<dbReference type="PROSITE" id="PS01117">
    <property type="entry name" value="HTH_MARR_1"/>
    <property type="match status" value="1"/>
</dbReference>
<dbReference type="AlphaFoldDB" id="A0A2N5Y1W7"/>
<dbReference type="RefSeq" id="WP_101521636.1">
    <property type="nucleotide sequence ID" value="NZ_PKLZ01000008.1"/>
</dbReference>
<evidence type="ECO:0000313" key="6">
    <source>
        <dbReference type="Proteomes" id="UP000234845"/>
    </source>
</evidence>
<proteinExistence type="predicted"/>
<dbReference type="InterPro" id="IPR036390">
    <property type="entry name" value="WH_DNA-bd_sf"/>
</dbReference>
<keyword evidence="1" id="KW-0805">Transcription regulation</keyword>
<evidence type="ECO:0000313" key="5">
    <source>
        <dbReference type="EMBL" id="PLW82384.1"/>
    </source>
</evidence>
<feature type="domain" description="HTH marR-type" evidence="4">
    <location>
        <begin position="22"/>
        <end position="156"/>
    </location>
</feature>
<dbReference type="Proteomes" id="UP000234845">
    <property type="component" value="Unassembled WGS sequence"/>
</dbReference>
<organism evidence="5 6">
    <name type="scientific">Kineobactrum sediminis</name>
    <dbReference type="NCBI Taxonomy" id="1905677"/>
    <lineage>
        <taxon>Bacteria</taxon>
        <taxon>Pseudomonadati</taxon>
        <taxon>Pseudomonadota</taxon>
        <taxon>Gammaproteobacteria</taxon>
        <taxon>Cellvibrionales</taxon>
        <taxon>Halieaceae</taxon>
        <taxon>Kineobactrum</taxon>
    </lineage>
</organism>
<keyword evidence="6" id="KW-1185">Reference proteome</keyword>
<dbReference type="PANTHER" id="PTHR33164">
    <property type="entry name" value="TRANSCRIPTIONAL REGULATOR, MARR FAMILY"/>
    <property type="match status" value="1"/>
</dbReference>
<dbReference type="InterPro" id="IPR000835">
    <property type="entry name" value="HTH_MarR-typ"/>
</dbReference>
<dbReference type="PRINTS" id="PR00598">
    <property type="entry name" value="HTHMARR"/>
</dbReference>
<keyword evidence="3" id="KW-0804">Transcription</keyword>
<dbReference type="EMBL" id="PKLZ01000008">
    <property type="protein sequence ID" value="PLW82384.1"/>
    <property type="molecule type" value="Genomic_DNA"/>
</dbReference>
<dbReference type="SUPFAM" id="SSF46785">
    <property type="entry name" value="Winged helix' DNA-binding domain"/>
    <property type="match status" value="1"/>
</dbReference>
<protein>
    <submittedName>
        <fullName evidence="5">MarR family transcriptional regulator</fullName>
    </submittedName>
</protein>
<dbReference type="OrthoDB" id="5296557at2"/>
<comment type="caution">
    <text evidence="5">The sequence shown here is derived from an EMBL/GenBank/DDBJ whole genome shotgun (WGS) entry which is preliminary data.</text>
</comment>